<feature type="domain" description="AB hydrolase-1" evidence="7">
    <location>
        <begin position="17"/>
        <end position="299"/>
    </location>
</feature>
<keyword evidence="9" id="KW-1185">Reference proteome</keyword>
<keyword evidence="4" id="KW-0442">Lipid degradation</keyword>
<dbReference type="AlphaFoldDB" id="A0A0L7L567"/>
<evidence type="ECO:0000256" key="4">
    <source>
        <dbReference type="ARBA" id="ARBA00022963"/>
    </source>
</evidence>
<organism evidence="8 9">
    <name type="scientific">Operophtera brumata</name>
    <name type="common">Winter moth</name>
    <name type="synonym">Phalaena brumata</name>
    <dbReference type="NCBI Taxonomy" id="104452"/>
    <lineage>
        <taxon>Eukaryota</taxon>
        <taxon>Metazoa</taxon>
        <taxon>Ecdysozoa</taxon>
        <taxon>Arthropoda</taxon>
        <taxon>Hexapoda</taxon>
        <taxon>Insecta</taxon>
        <taxon>Pterygota</taxon>
        <taxon>Neoptera</taxon>
        <taxon>Endopterygota</taxon>
        <taxon>Lepidoptera</taxon>
        <taxon>Glossata</taxon>
        <taxon>Ditrysia</taxon>
        <taxon>Geometroidea</taxon>
        <taxon>Geometridae</taxon>
        <taxon>Larentiinae</taxon>
        <taxon>Operophtera</taxon>
    </lineage>
</organism>
<evidence type="ECO:0000313" key="9">
    <source>
        <dbReference type="Proteomes" id="UP000037510"/>
    </source>
</evidence>
<dbReference type="InterPro" id="IPR000073">
    <property type="entry name" value="AB_hydrolase_1"/>
</dbReference>
<evidence type="ECO:0000256" key="2">
    <source>
        <dbReference type="ARBA" id="ARBA00022729"/>
    </source>
</evidence>
<reference evidence="8 9" key="1">
    <citation type="journal article" date="2015" name="Genome Biol. Evol.">
        <title>The genome of winter moth (Operophtera brumata) provides a genomic perspective on sexual dimorphism and phenology.</title>
        <authorList>
            <person name="Derks M.F."/>
            <person name="Smit S."/>
            <person name="Salis L."/>
            <person name="Schijlen E."/>
            <person name="Bossers A."/>
            <person name="Mateman C."/>
            <person name="Pijl A.S."/>
            <person name="de Ridder D."/>
            <person name="Groenen M.A."/>
            <person name="Visser M.E."/>
            <person name="Megens H.J."/>
        </authorList>
    </citation>
    <scope>NUCLEOTIDE SEQUENCE [LARGE SCALE GENOMIC DNA]</scope>
    <source>
        <strain evidence="8">WM2013NL</strain>
        <tissue evidence="8">Head and thorax</tissue>
    </source>
</reference>
<gene>
    <name evidence="8" type="ORF">OBRU01_05217</name>
</gene>
<dbReference type="Proteomes" id="UP000037510">
    <property type="component" value="Unassembled WGS sequence"/>
</dbReference>
<evidence type="ECO:0000256" key="5">
    <source>
        <dbReference type="ARBA" id="ARBA00023098"/>
    </source>
</evidence>
<evidence type="ECO:0000313" key="8">
    <source>
        <dbReference type="EMBL" id="KOB70424.1"/>
    </source>
</evidence>
<evidence type="ECO:0000259" key="7">
    <source>
        <dbReference type="Pfam" id="PF00561"/>
    </source>
</evidence>
<dbReference type="GO" id="GO:0016042">
    <property type="term" value="P:lipid catabolic process"/>
    <property type="evidence" value="ECO:0007669"/>
    <property type="project" value="UniProtKB-KW"/>
</dbReference>
<dbReference type="PANTHER" id="PTHR11005">
    <property type="entry name" value="LYSOSOMAL ACID LIPASE-RELATED"/>
    <property type="match status" value="1"/>
</dbReference>
<dbReference type="Pfam" id="PF00561">
    <property type="entry name" value="Abhydrolase_1"/>
    <property type="match status" value="1"/>
</dbReference>
<sequence>MHRIPHGKDQVYSADRPVVFLMHGLLAASNCYVALGPEKAPAYNLADAGFDVWMGNARGNTNSRHHVSLNPDDKKEKGEFFDFSWEEIALYDLPAMIDYTLASTNKEKLHYIGHSQGGTAFLVLNSMNTKYNKKIESAHLWAGVGYQNHFPNSDLSQNMAVLGGLVELFPPEQSEVRSSRHADNCVGNVAQKYLCQLMEVSTLLGQDTKDAEESSSLFDNYDPAGAALKQIAHYGQNIRDKSFARWSYGSIQNLFIYGSRNPPKYDLSLITIKVTMHYTVNDNLLDERDVLSMANDMPNTTVRKVARETFLHEDFVAASDAKELVTEYVIEALKRDSGLH</sequence>
<name>A0A0L7L567_OPEBR</name>
<keyword evidence="5" id="KW-0443">Lipid metabolism</keyword>
<protein>
    <submittedName>
        <fullName evidence="8">Putative lysosomal acid lipase</fullName>
    </submittedName>
</protein>
<evidence type="ECO:0000256" key="6">
    <source>
        <dbReference type="ARBA" id="ARBA00023180"/>
    </source>
</evidence>
<dbReference type="FunFam" id="3.40.50.1820:FF:000057">
    <property type="entry name" value="Lipase"/>
    <property type="match status" value="1"/>
</dbReference>
<accession>A0A0L7L567</accession>
<comment type="caution">
    <text evidence="8">The sequence shown here is derived from an EMBL/GenBank/DDBJ whole genome shotgun (WGS) entry which is preliminary data.</text>
</comment>
<dbReference type="Gene3D" id="3.40.50.1820">
    <property type="entry name" value="alpha/beta hydrolase"/>
    <property type="match status" value="1"/>
</dbReference>
<proteinExistence type="inferred from homology"/>
<dbReference type="SUPFAM" id="SSF53474">
    <property type="entry name" value="alpha/beta-Hydrolases"/>
    <property type="match status" value="1"/>
</dbReference>
<evidence type="ECO:0000256" key="3">
    <source>
        <dbReference type="ARBA" id="ARBA00022801"/>
    </source>
</evidence>
<keyword evidence="3" id="KW-0378">Hydrolase</keyword>
<keyword evidence="6" id="KW-0325">Glycoprotein</keyword>
<keyword evidence="2" id="KW-0732">Signal</keyword>
<comment type="similarity">
    <text evidence="1">Belongs to the AB hydrolase superfamily. Lipase family.</text>
</comment>
<dbReference type="InterPro" id="IPR029058">
    <property type="entry name" value="AB_hydrolase_fold"/>
</dbReference>
<dbReference type="STRING" id="104452.A0A0L7L567"/>
<dbReference type="GO" id="GO:0016787">
    <property type="term" value="F:hydrolase activity"/>
    <property type="evidence" value="ECO:0007669"/>
    <property type="project" value="UniProtKB-KW"/>
</dbReference>
<evidence type="ECO:0000256" key="1">
    <source>
        <dbReference type="ARBA" id="ARBA00010701"/>
    </source>
</evidence>
<dbReference type="EMBL" id="JTDY01002952">
    <property type="protein sequence ID" value="KOB70424.1"/>
    <property type="molecule type" value="Genomic_DNA"/>
</dbReference>